<protein>
    <submittedName>
        <fullName evidence="2">Purine and other phosphorylase, family 1</fullName>
    </submittedName>
</protein>
<dbReference type="EMBL" id="CP003531">
    <property type="protein sequence ID" value="AFK51741.1"/>
    <property type="molecule type" value="Genomic_DNA"/>
</dbReference>
<proteinExistence type="predicted"/>
<dbReference type="eggNOG" id="arCOG01324">
    <property type="taxonomic scope" value="Archaea"/>
</dbReference>
<dbReference type="InParanoid" id="I3TG53"/>
<dbReference type="GO" id="GO:0003824">
    <property type="term" value="F:catalytic activity"/>
    <property type="evidence" value="ECO:0007669"/>
    <property type="project" value="InterPro"/>
</dbReference>
<dbReference type="Gene3D" id="3.40.50.1580">
    <property type="entry name" value="Nucleoside phosphorylase domain"/>
    <property type="match status" value="1"/>
</dbReference>
<dbReference type="InterPro" id="IPR035994">
    <property type="entry name" value="Nucleoside_phosphorylase_sf"/>
</dbReference>
<dbReference type="PANTHER" id="PTHR43691:SF11">
    <property type="entry name" value="FI09636P-RELATED"/>
    <property type="match status" value="1"/>
</dbReference>
<dbReference type="SUPFAM" id="SSF53167">
    <property type="entry name" value="Purine and uridine phosphorylases"/>
    <property type="match status" value="1"/>
</dbReference>
<dbReference type="RefSeq" id="WP_014737991.1">
    <property type="nucleotide sequence ID" value="NC_017954.1"/>
</dbReference>
<dbReference type="GO" id="GO:0005829">
    <property type="term" value="C:cytosol"/>
    <property type="evidence" value="ECO:0007669"/>
    <property type="project" value="TreeGrafter"/>
</dbReference>
<gene>
    <name evidence="2" type="ordered locus">TCELL_1319</name>
</gene>
<dbReference type="Pfam" id="PF01048">
    <property type="entry name" value="PNP_UDP_1"/>
    <property type="match status" value="1"/>
</dbReference>
<accession>I3TG53</accession>
<sequence length="243" mass="25987">MSFRELPHIKARPGDIAKNVIAVGDPGRVDLLSQLLEEKRVVNEHRGLKVVTGTYKGVKVSIATHGIGCPSAMIVFEELGILGARRFVRVGTTGGLRRDIRVGDVVVATGAGYTQGGCGLGQYMPGICGATSPHSVLTARIMESLSRNGVKFLAGPVYSSDAFYAEDPSFAERMSHLGFVAVEMEAAGLFALGWMRGWETAAVLVVSDVLPSEEKVFLTTAELADKFTSVARAVLDVFSELRD</sequence>
<dbReference type="InterPro" id="IPR000845">
    <property type="entry name" value="Nucleoside_phosphorylase_d"/>
</dbReference>
<dbReference type="CDD" id="cd17764">
    <property type="entry name" value="MTAP_SsMTAPI_like"/>
    <property type="match status" value="1"/>
</dbReference>
<reference evidence="2 3" key="1">
    <citation type="journal article" date="2012" name="J. Bacteriol.">
        <title>Complete genome sequence of the hyperthermophilic cellulolytic Crenarchaeon 'Thermogladius cellulolyticus' 1633.</title>
        <authorList>
            <person name="Mardanov A.V."/>
            <person name="Kochetkova T.V."/>
            <person name="Beletsky A.V."/>
            <person name="Bonch-Osmolovskaya E.A."/>
            <person name="Ravin N.V."/>
            <person name="Skryabin K.G."/>
        </authorList>
    </citation>
    <scope>NUCLEOTIDE SEQUENCE [LARGE SCALE GENOMIC DNA]</scope>
    <source>
        <strain evidence="3">DSM 22663 / VKM B-2946 / 1633</strain>
    </source>
</reference>
<keyword evidence="3" id="KW-1185">Reference proteome</keyword>
<evidence type="ECO:0000313" key="3">
    <source>
        <dbReference type="Proteomes" id="UP000005270"/>
    </source>
</evidence>
<evidence type="ECO:0000259" key="1">
    <source>
        <dbReference type="Pfam" id="PF01048"/>
    </source>
</evidence>
<dbReference type="KEGG" id="thg:TCELL_1319"/>
<dbReference type="STRING" id="1184251.TCELL_1319"/>
<organism evidence="2 3">
    <name type="scientific">Thermogladius calderae (strain DSM 22663 / VKM B-2946 / 1633)</name>
    <dbReference type="NCBI Taxonomy" id="1184251"/>
    <lineage>
        <taxon>Archaea</taxon>
        <taxon>Thermoproteota</taxon>
        <taxon>Thermoprotei</taxon>
        <taxon>Desulfurococcales</taxon>
        <taxon>Desulfurococcaceae</taxon>
        <taxon>Thermogladius</taxon>
    </lineage>
</organism>
<dbReference type="AlphaFoldDB" id="I3TG53"/>
<name>I3TG53_THEC1</name>
<dbReference type="Proteomes" id="UP000005270">
    <property type="component" value="Chromosome"/>
</dbReference>
<dbReference type="OrthoDB" id="372263at2157"/>
<dbReference type="GeneID" id="13013643"/>
<feature type="domain" description="Nucleoside phosphorylase" evidence="1">
    <location>
        <begin position="20"/>
        <end position="235"/>
    </location>
</feature>
<evidence type="ECO:0000313" key="2">
    <source>
        <dbReference type="EMBL" id="AFK51741.1"/>
    </source>
</evidence>
<dbReference type="HOGENOM" id="CLU_068457_0_1_2"/>
<dbReference type="PANTHER" id="PTHR43691">
    <property type="entry name" value="URIDINE PHOSPHORYLASE"/>
    <property type="match status" value="1"/>
</dbReference>
<dbReference type="GO" id="GO:0009116">
    <property type="term" value="P:nucleoside metabolic process"/>
    <property type="evidence" value="ECO:0007669"/>
    <property type="project" value="InterPro"/>
</dbReference>